<dbReference type="EMBL" id="JABEZZ010000003">
    <property type="protein sequence ID" value="MBA0581766.1"/>
    <property type="molecule type" value="Genomic_DNA"/>
</dbReference>
<dbReference type="Proteomes" id="UP000593578">
    <property type="component" value="Unassembled WGS sequence"/>
</dbReference>
<feature type="transmembrane region" description="Helical" evidence="1">
    <location>
        <begin position="7"/>
        <end position="31"/>
    </location>
</feature>
<feature type="transmembrane region" description="Helical" evidence="1">
    <location>
        <begin position="51"/>
        <end position="72"/>
    </location>
</feature>
<keyword evidence="1" id="KW-0472">Membrane</keyword>
<accession>A0A7J8NXY4</accession>
<sequence length="96" mass="10607">MNSRLVLSWGLGLSSILPSWISVCLVLSRLWVFTTPSTRTITTSFPSLCRLLQLLPIVIASLPLLAVPMPSLTLTVKTRLKQWAQVVACSVRQSSR</sequence>
<comment type="caution">
    <text evidence="2">The sequence shown here is derived from an EMBL/GenBank/DDBJ whole genome shotgun (WGS) entry which is preliminary data.</text>
</comment>
<protein>
    <submittedName>
        <fullName evidence="2">Uncharacterized protein</fullName>
    </submittedName>
</protein>
<evidence type="ECO:0000256" key="1">
    <source>
        <dbReference type="SAM" id="Phobius"/>
    </source>
</evidence>
<evidence type="ECO:0000313" key="3">
    <source>
        <dbReference type="Proteomes" id="UP000593578"/>
    </source>
</evidence>
<dbReference type="AlphaFoldDB" id="A0A7J8NXY4"/>
<name>A0A7J8NXY4_GOSRA</name>
<reference evidence="2 3" key="1">
    <citation type="journal article" date="2019" name="Genome Biol. Evol.">
        <title>Insights into the evolution of the New World diploid cottons (Gossypium, subgenus Houzingenia) based on genome sequencing.</title>
        <authorList>
            <person name="Grover C.E."/>
            <person name="Arick M.A. 2nd"/>
            <person name="Thrash A."/>
            <person name="Conover J.L."/>
            <person name="Sanders W.S."/>
            <person name="Peterson D.G."/>
            <person name="Frelichowski J.E."/>
            <person name="Scheffler J.A."/>
            <person name="Scheffler B.E."/>
            <person name="Wendel J.F."/>
        </authorList>
    </citation>
    <scope>NUCLEOTIDE SEQUENCE [LARGE SCALE GENOMIC DNA]</scope>
    <source>
        <strain evidence="2">8</strain>
        <tissue evidence="2">Leaf</tissue>
    </source>
</reference>
<keyword evidence="1" id="KW-0812">Transmembrane</keyword>
<proteinExistence type="predicted"/>
<keyword evidence="1" id="KW-1133">Transmembrane helix</keyword>
<evidence type="ECO:0000313" key="2">
    <source>
        <dbReference type="EMBL" id="MBA0581766.1"/>
    </source>
</evidence>
<gene>
    <name evidence="2" type="ORF">Gorai_023937</name>
</gene>
<organism evidence="2 3">
    <name type="scientific">Gossypium raimondii</name>
    <name type="common">Peruvian cotton</name>
    <name type="synonym">Gossypium klotzschianum subsp. raimondii</name>
    <dbReference type="NCBI Taxonomy" id="29730"/>
    <lineage>
        <taxon>Eukaryota</taxon>
        <taxon>Viridiplantae</taxon>
        <taxon>Streptophyta</taxon>
        <taxon>Embryophyta</taxon>
        <taxon>Tracheophyta</taxon>
        <taxon>Spermatophyta</taxon>
        <taxon>Magnoliopsida</taxon>
        <taxon>eudicotyledons</taxon>
        <taxon>Gunneridae</taxon>
        <taxon>Pentapetalae</taxon>
        <taxon>rosids</taxon>
        <taxon>malvids</taxon>
        <taxon>Malvales</taxon>
        <taxon>Malvaceae</taxon>
        <taxon>Malvoideae</taxon>
        <taxon>Gossypium</taxon>
    </lineage>
</organism>